<dbReference type="RefSeq" id="WP_097279564.1">
    <property type="nucleotide sequence ID" value="NZ_OCNJ01000005.1"/>
</dbReference>
<dbReference type="PROSITE" id="PS51257">
    <property type="entry name" value="PROKAR_LIPOPROTEIN"/>
    <property type="match status" value="1"/>
</dbReference>
<sequence length="176" mass="18461">MHVPRRRILFPLAAVVGLVLGAVASSCGHQPPFQTSNGAEYSARLAARLDNPPPAPVFETPPADWVWTAWLPDFLPAVSACLAATEVPKAVATQAWPVRQGVVGVHLRGPDGRRWDCLAPAAGMTVDRLTPLPADSPPEGPVFARLSDTPPQGCGPARPATTAAGRQIGWVMPGPC</sequence>
<gene>
    <name evidence="2" type="ORF">SAMN05421508_105188</name>
</gene>
<evidence type="ECO:0000256" key="1">
    <source>
        <dbReference type="SAM" id="SignalP"/>
    </source>
</evidence>
<accession>A0A286GLU9</accession>
<keyword evidence="3" id="KW-1185">Reference proteome</keyword>
<reference evidence="2 3" key="1">
    <citation type="submission" date="2017-09" db="EMBL/GenBank/DDBJ databases">
        <authorList>
            <person name="Ehlers B."/>
            <person name="Leendertz F.H."/>
        </authorList>
    </citation>
    <scope>NUCLEOTIDE SEQUENCE [LARGE SCALE GENOMIC DNA]</scope>
    <source>
        <strain evidence="2 3">USBA 140</strain>
    </source>
</reference>
<keyword evidence="1" id="KW-0732">Signal</keyword>
<feature type="chain" id="PRO_5012131636" evidence="1">
    <location>
        <begin position="25"/>
        <end position="176"/>
    </location>
</feature>
<evidence type="ECO:0000313" key="3">
    <source>
        <dbReference type="Proteomes" id="UP000219621"/>
    </source>
</evidence>
<dbReference type="EMBL" id="OCNJ01000005">
    <property type="protein sequence ID" value="SOD96166.1"/>
    <property type="molecule type" value="Genomic_DNA"/>
</dbReference>
<dbReference type="AlphaFoldDB" id="A0A286GLU9"/>
<dbReference type="Proteomes" id="UP000219621">
    <property type="component" value="Unassembled WGS sequence"/>
</dbReference>
<organism evidence="2 3">
    <name type="scientific">Caenispirillum bisanense</name>
    <dbReference type="NCBI Taxonomy" id="414052"/>
    <lineage>
        <taxon>Bacteria</taxon>
        <taxon>Pseudomonadati</taxon>
        <taxon>Pseudomonadota</taxon>
        <taxon>Alphaproteobacteria</taxon>
        <taxon>Rhodospirillales</taxon>
        <taxon>Novispirillaceae</taxon>
        <taxon>Caenispirillum</taxon>
    </lineage>
</organism>
<proteinExistence type="predicted"/>
<dbReference type="OrthoDB" id="9809132at2"/>
<protein>
    <submittedName>
        <fullName evidence="2">Uncharacterized protein</fullName>
    </submittedName>
</protein>
<evidence type="ECO:0000313" key="2">
    <source>
        <dbReference type="EMBL" id="SOD96166.1"/>
    </source>
</evidence>
<feature type="signal peptide" evidence="1">
    <location>
        <begin position="1"/>
        <end position="24"/>
    </location>
</feature>
<name>A0A286GLU9_9PROT</name>